<proteinExistence type="predicted"/>
<sequence>MKKIEIEQSSKAFYSGHAGLALVGNLINGYTSLCEQLEKQVPGRPMISHADVVKTYLGLLCLGKS</sequence>
<dbReference type="AlphaFoldDB" id="A0A1W1XIF9"/>
<accession>A0A1W1XIF9</accession>
<gene>
    <name evidence="1" type="ORF">SAMN02746041_01688</name>
</gene>
<evidence type="ECO:0008006" key="3">
    <source>
        <dbReference type="Google" id="ProtNLM"/>
    </source>
</evidence>
<organism evidence="1 2">
    <name type="scientific">Desulfacinum hydrothermale DSM 13146</name>
    <dbReference type="NCBI Taxonomy" id="1121390"/>
    <lineage>
        <taxon>Bacteria</taxon>
        <taxon>Pseudomonadati</taxon>
        <taxon>Thermodesulfobacteriota</taxon>
        <taxon>Syntrophobacteria</taxon>
        <taxon>Syntrophobacterales</taxon>
        <taxon>Syntrophobacteraceae</taxon>
        <taxon>Desulfacinum</taxon>
    </lineage>
</organism>
<reference evidence="1 2" key="1">
    <citation type="submission" date="2017-04" db="EMBL/GenBank/DDBJ databases">
        <authorList>
            <person name="Afonso C.L."/>
            <person name="Miller P.J."/>
            <person name="Scott M.A."/>
            <person name="Spackman E."/>
            <person name="Goraichik I."/>
            <person name="Dimitrov K.M."/>
            <person name="Suarez D.L."/>
            <person name="Swayne D.E."/>
        </authorList>
    </citation>
    <scope>NUCLEOTIDE SEQUENCE [LARGE SCALE GENOMIC DNA]</scope>
    <source>
        <strain evidence="1 2">DSM 13146</strain>
    </source>
</reference>
<protein>
    <recommendedName>
        <fullName evidence="3">IS1380 family transposase</fullName>
    </recommendedName>
</protein>
<name>A0A1W1XIF9_9BACT</name>
<keyword evidence="2" id="KW-1185">Reference proteome</keyword>
<feature type="non-terminal residue" evidence="1">
    <location>
        <position position="65"/>
    </location>
</feature>
<dbReference type="EMBL" id="FWXF01000008">
    <property type="protein sequence ID" value="SMC23301.1"/>
    <property type="molecule type" value="Genomic_DNA"/>
</dbReference>
<dbReference type="Proteomes" id="UP000192783">
    <property type="component" value="Unassembled WGS sequence"/>
</dbReference>
<evidence type="ECO:0000313" key="1">
    <source>
        <dbReference type="EMBL" id="SMC23301.1"/>
    </source>
</evidence>
<evidence type="ECO:0000313" key="2">
    <source>
        <dbReference type="Proteomes" id="UP000192783"/>
    </source>
</evidence>